<dbReference type="Proteomes" id="UP000218231">
    <property type="component" value="Unassembled WGS sequence"/>
</dbReference>
<evidence type="ECO:0000256" key="3">
    <source>
        <dbReference type="ARBA" id="ARBA00022517"/>
    </source>
</evidence>
<dbReference type="InterPro" id="IPR007276">
    <property type="entry name" value="Nop14"/>
</dbReference>
<feature type="compositionally biased region" description="Basic residues" evidence="7">
    <location>
        <begin position="1"/>
        <end position="12"/>
    </location>
</feature>
<dbReference type="GO" id="GO:0032040">
    <property type="term" value="C:small-subunit processome"/>
    <property type="evidence" value="ECO:0007669"/>
    <property type="project" value="InterPro"/>
</dbReference>
<keyword evidence="9" id="KW-1185">Reference proteome</keyword>
<feature type="region of interest" description="Disordered" evidence="7">
    <location>
        <begin position="1"/>
        <end position="40"/>
    </location>
</feature>
<evidence type="ECO:0000256" key="7">
    <source>
        <dbReference type="SAM" id="MobiDB-lite"/>
    </source>
</evidence>
<evidence type="ECO:0000256" key="2">
    <source>
        <dbReference type="ARBA" id="ARBA00007466"/>
    </source>
</evidence>
<accession>A0A2A2J8V2</accession>
<dbReference type="OrthoDB" id="284275at2759"/>
<dbReference type="AlphaFoldDB" id="A0A2A2J8V2"/>
<comment type="similarity">
    <text evidence="2">Belongs to the NOP14 family.</text>
</comment>
<dbReference type="GO" id="GO:0030692">
    <property type="term" value="C:Noc4p-Nop14p complex"/>
    <property type="evidence" value="ECO:0007669"/>
    <property type="project" value="TreeGrafter"/>
</dbReference>
<evidence type="ECO:0008006" key="10">
    <source>
        <dbReference type="Google" id="ProtNLM"/>
    </source>
</evidence>
<dbReference type="PANTHER" id="PTHR23183:SF0">
    <property type="entry name" value="NUCLEOLAR PROTEIN 14"/>
    <property type="match status" value="1"/>
</dbReference>
<sequence length="753" mass="86552">MGTPKKKGKSKFGTRPDLAQKPGISKPKKQNPFELKFNRNKHNVLGQKKGTIVGMPGVSRKRAFEHREKTLGVERDRVGKVSKIVDKRIGEKLNDKTDEEKSFMRFAAEKSKHIKSNKFALEDDDDAVVLTHRGQALSEIQKFDRGEHSDDDEIGGDLGADIVRVAHFGGGEVVNGDPEKANQKLSRQSAKRIKRDFISPLFRKDLIQEIVAKSKKAKYDRQQTKDEMEAKTESLDERFKKLQEKLQKTLRPPGANKEEKTEKDDYDRLTALLKTEEDRKMSSSQDSTPLVQTNTIADEARILHEMEKERVLKTKPECLPFVFKMPKKYIQFEALVKMYPDSALDDILSRLLTLYHPSLQEGNKERLRKLFVFLLRHFDVVSRTPPTNESMKTLETLGIHIHSLLKIDIEHCVECFRNMLTSNFTKNRKRLNVFHVVSLLRLSSSLFPTSDNFHPVTTLSLQMAVHFLAHAKITNLQTFAQFTILATALLDHIREGKQFVPELVGFIQFSLHQAVQKNPENPGHQLTTQFAGLDFLGPTTSTAKHPSELKLEDVFSDEKEKNFQDSPQNRCGILRRLLALADQIRMLYLVHTHSYKAVFRPILSILRNVESRKDLPILVRDELKMLSGSLEETVTAKTPDLELRQLSRARNEKSMLKMLEPRFEENFDPERPRTNRDPSRKGAAAEKKKLEHLVKKERKGAIRELRKDGRFLANKQLATIKAADKDRRMKTKRILGGLAEQQGEWNKEKREKK</sequence>
<gene>
    <name evidence="8" type="ORF">WR25_18799</name>
</gene>
<evidence type="ECO:0000256" key="1">
    <source>
        <dbReference type="ARBA" id="ARBA00004604"/>
    </source>
</evidence>
<dbReference type="EMBL" id="LIAE01010604">
    <property type="protein sequence ID" value="PAV58029.1"/>
    <property type="molecule type" value="Genomic_DNA"/>
</dbReference>
<evidence type="ECO:0000313" key="9">
    <source>
        <dbReference type="Proteomes" id="UP000218231"/>
    </source>
</evidence>
<comment type="function">
    <text evidence="6">Involved in nucleolar processing of pre-18S ribosomal RNA. Has a role in the nuclear export of 40S pre-ribosomal subunit to the cytoplasm.</text>
</comment>
<dbReference type="STRING" id="2018661.A0A2A2J8V2"/>
<dbReference type="GO" id="GO:0030490">
    <property type="term" value="P:maturation of SSU-rRNA"/>
    <property type="evidence" value="ECO:0007669"/>
    <property type="project" value="TreeGrafter"/>
</dbReference>
<protein>
    <recommendedName>
        <fullName evidence="10">Nucleolar protein 14</fullName>
    </recommendedName>
</protein>
<evidence type="ECO:0000256" key="5">
    <source>
        <dbReference type="ARBA" id="ARBA00023242"/>
    </source>
</evidence>
<evidence type="ECO:0000256" key="6">
    <source>
        <dbReference type="ARBA" id="ARBA00024695"/>
    </source>
</evidence>
<comment type="subcellular location">
    <subcellularLocation>
        <location evidence="1">Nucleus</location>
        <location evidence="1">Nucleolus</location>
    </subcellularLocation>
</comment>
<comment type="caution">
    <text evidence="8">The sequence shown here is derived from an EMBL/GenBank/DDBJ whole genome shotgun (WGS) entry which is preliminary data.</text>
</comment>
<keyword evidence="3" id="KW-0690">Ribosome biogenesis</keyword>
<feature type="region of interest" description="Disordered" evidence="7">
    <location>
        <begin position="660"/>
        <end position="689"/>
    </location>
</feature>
<feature type="region of interest" description="Disordered" evidence="7">
    <location>
        <begin position="733"/>
        <end position="753"/>
    </location>
</feature>
<proteinExistence type="inferred from homology"/>
<reference evidence="8 9" key="1">
    <citation type="journal article" date="2017" name="Curr. Biol.">
        <title>Genome architecture and evolution of a unichromosomal asexual nematode.</title>
        <authorList>
            <person name="Fradin H."/>
            <person name="Zegar C."/>
            <person name="Gutwein M."/>
            <person name="Lucas J."/>
            <person name="Kovtun M."/>
            <person name="Corcoran D."/>
            <person name="Baugh L.R."/>
            <person name="Kiontke K."/>
            <person name="Gunsalus K."/>
            <person name="Fitch D.H."/>
            <person name="Piano F."/>
        </authorList>
    </citation>
    <scope>NUCLEOTIDE SEQUENCE [LARGE SCALE GENOMIC DNA]</scope>
    <source>
        <strain evidence="8">PF1309</strain>
    </source>
</reference>
<organism evidence="8 9">
    <name type="scientific">Diploscapter pachys</name>
    <dbReference type="NCBI Taxonomy" id="2018661"/>
    <lineage>
        <taxon>Eukaryota</taxon>
        <taxon>Metazoa</taxon>
        <taxon>Ecdysozoa</taxon>
        <taxon>Nematoda</taxon>
        <taxon>Chromadorea</taxon>
        <taxon>Rhabditida</taxon>
        <taxon>Rhabditina</taxon>
        <taxon>Rhabditomorpha</taxon>
        <taxon>Rhabditoidea</taxon>
        <taxon>Rhabditidae</taxon>
        <taxon>Diploscapter</taxon>
    </lineage>
</organism>
<dbReference type="Pfam" id="PF04147">
    <property type="entry name" value="Nop14"/>
    <property type="match status" value="1"/>
</dbReference>
<keyword evidence="5" id="KW-0539">Nucleus</keyword>
<dbReference type="PANTHER" id="PTHR23183">
    <property type="entry name" value="NOP14"/>
    <property type="match status" value="1"/>
</dbReference>
<evidence type="ECO:0000313" key="8">
    <source>
        <dbReference type="EMBL" id="PAV58029.1"/>
    </source>
</evidence>
<keyword evidence="4" id="KW-0698">rRNA processing</keyword>
<evidence type="ECO:0000256" key="4">
    <source>
        <dbReference type="ARBA" id="ARBA00022552"/>
    </source>
</evidence>
<feature type="region of interest" description="Disordered" evidence="7">
    <location>
        <begin position="245"/>
        <end position="264"/>
    </location>
</feature>
<name>A0A2A2J8V2_9BILA</name>